<gene>
    <name evidence="2" type="ORF">RRF57_009912</name>
</gene>
<accession>A0AAN7URE2</accession>
<comment type="caution">
    <text evidence="2">The sequence shown here is derived from an EMBL/GenBank/DDBJ whole genome shotgun (WGS) entry which is preliminary data.</text>
</comment>
<sequence length="201" mass="22117">MNESDRLLPSLKSRLINQRDDRAPKRARSRGASNTKQLTTTRDNETIAISRDIRIRASDAIKAANTVLCIAIILAAPFISLEAKVRARQVLRDGISLPLWRIVDIRESAAGAEARGCDFLVLPGGFIRRQIRGPYGEDIRTRREELRVEHVVVGAHASARIGVGREPRYARVAGGDHDGGSLEAEFHDLGALPLLVGCRQL</sequence>
<dbReference type="EMBL" id="JAWHQM010000039">
    <property type="protein sequence ID" value="KAK5634198.1"/>
    <property type="molecule type" value="Genomic_DNA"/>
</dbReference>
<evidence type="ECO:0000313" key="3">
    <source>
        <dbReference type="Proteomes" id="UP001305414"/>
    </source>
</evidence>
<feature type="compositionally biased region" description="Polar residues" evidence="1">
    <location>
        <begin position="31"/>
        <end position="40"/>
    </location>
</feature>
<evidence type="ECO:0000313" key="2">
    <source>
        <dbReference type="EMBL" id="KAK5634198.1"/>
    </source>
</evidence>
<proteinExistence type="predicted"/>
<dbReference type="Proteomes" id="UP001305414">
    <property type="component" value="Unassembled WGS sequence"/>
</dbReference>
<protein>
    <submittedName>
        <fullName evidence="2">Uncharacterized protein</fullName>
    </submittedName>
</protein>
<dbReference type="AlphaFoldDB" id="A0AAN7URE2"/>
<evidence type="ECO:0000256" key="1">
    <source>
        <dbReference type="SAM" id="MobiDB-lite"/>
    </source>
</evidence>
<keyword evidence="3" id="KW-1185">Reference proteome</keyword>
<organism evidence="2 3">
    <name type="scientific">Xylaria bambusicola</name>
    <dbReference type="NCBI Taxonomy" id="326684"/>
    <lineage>
        <taxon>Eukaryota</taxon>
        <taxon>Fungi</taxon>
        <taxon>Dikarya</taxon>
        <taxon>Ascomycota</taxon>
        <taxon>Pezizomycotina</taxon>
        <taxon>Sordariomycetes</taxon>
        <taxon>Xylariomycetidae</taxon>
        <taxon>Xylariales</taxon>
        <taxon>Xylariaceae</taxon>
        <taxon>Xylaria</taxon>
    </lineage>
</organism>
<reference evidence="2 3" key="1">
    <citation type="submission" date="2023-10" db="EMBL/GenBank/DDBJ databases">
        <title>Draft genome sequence of Xylaria bambusicola isolate GMP-LS, the root and basal stem rot pathogen of sugarcane in Indonesia.</title>
        <authorList>
            <person name="Selvaraj P."/>
            <person name="Muralishankar V."/>
            <person name="Muruganantham S."/>
            <person name="Sp S."/>
            <person name="Haryani S."/>
            <person name="Lau K.J.X."/>
            <person name="Naqvi N.I."/>
        </authorList>
    </citation>
    <scope>NUCLEOTIDE SEQUENCE [LARGE SCALE GENOMIC DNA]</scope>
    <source>
        <strain evidence="2">GMP-LS</strain>
    </source>
</reference>
<name>A0AAN7URE2_9PEZI</name>
<feature type="region of interest" description="Disordered" evidence="1">
    <location>
        <begin position="19"/>
        <end position="40"/>
    </location>
</feature>